<evidence type="ECO:0000313" key="2">
    <source>
        <dbReference type="EMBL" id="TWE21402.1"/>
    </source>
</evidence>
<dbReference type="InterPro" id="IPR004927">
    <property type="entry name" value="MerB"/>
</dbReference>
<organism evidence="2 3">
    <name type="scientific">Kitasatospora atroaurantiaca</name>
    <dbReference type="NCBI Taxonomy" id="285545"/>
    <lineage>
        <taxon>Bacteria</taxon>
        <taxon>Bacillati</taxon>
        <taxon>Actinomycetota</taxon>
        <taxon>Actinomycetes</taxon>
        <taxon>Kitasatosporales</taxon>
        <taxon>Streptomycetaceae</taxon>
        <taxon>Kitasatospora</taxon>
    </lineage>
</organism>
<dbReference type="SUPFAM" id="SSF160387">
    <property type="entry name" value="NosL/MerB-like"/>
    <property type="match status" value="1"/>
</dbReference>
<comment type="caution">
    <text evidence="2">The sequence shown here is derived from an EMBL/GenBank/DDBJ whole genome shotgun (WGS) entry which is preliminary data.</text>
</comment>
<protein>
    <submittedName>
        <fullName evidence="2">Alkylmercury lyase-like protein</fullName>
    </submittedName>
</protein>
<dbReference type="Gene3D" id="3.30.450.410">
    <property type="match status" value="1"/>
</dbReference>
<keyword evidence="2" id="KW-0456">Lyase</keyword>
<dbReference type="EMBL" id="VIVR01000001">
    <property type="protein sequence ID" value="TWE21402.1"/>
    <property type="molecule type" value="Genomic_DNA"/>
</dbReference>
<proteinExistence type="predicted"/>
<gene>
    <name evidence="2" type="ORF">FB465_6585</name>
</gene>
<name>A0A561F0S3_9ACTN</name>
<evidence type="ECO:0000256" key="1">
    <source>
        <dbReference type="SAM" id="MobiDB-lite"/>
    </source>
</evidence>
<reference evidence="2 3" key="1">
    <citation type="submission" date="2019-06" db="EMBL/GenBank/DDBJ databases">
        <title>Sequencing the genomes of 1000 actinobacteria strains.</title>
        <authorList>
            <person name="Klenk H.-P."/>
        </authorList>
    </citation>
    <scope>NUCLEOTIDE SEQUENCE [LARGE SCALE GENOMIC DNA]</scope>
    <source>
        <strain evidence="2 3">DSM 41649</strain>
    </source>
</reference>
<feature type="region of interest" description="Disordered" evidence="1">
    <location>
        <begin position="98"/>
        <end position="120"/>
    </location>
</feature>
<accession>A0A561F0S3</accession>
<keyword evidence="3" id="KW-1185">Reference proteome</keyword>
<dbReference type="OrthoDB" id="7185309at2"/>
<dbReference type="Pfam" id="PF03243">
    <property type="entry name" value="MerB"/>
    <property type="match status" value="1"/>
</dbReference>
<sequence length="324" mass="33760">MRVEMLTVPECPNGPVLEERLAVVLADRPGVEVLHRVVEDQGAAGRLGMRGSPTLLVDGIDPFAAPGTPTSVSCRLYRTADGRVDGAPSVEELRRVLGQSGTPAAADPSTGPAGRGGRGRLAPVEGGHRAVQQAVLRSFAVVGRAPEAADLDRVTRPYGVPAAQVLAELAAEDFLTLDETGRIRAAYPFLATETDHVVHIAGGSSVWAMCAIDALGIPVMLGRDADITSTDPVTGRPIRVEFTGGRARWQPASAVVSHGVRAAGGPAASACCGYLRFFTDRATAAHWIEARPGLSGEILTQTQAERLGTAIFGPLLTTGIEQPG</sequence>
<dbReference type="InterPro" id="IPR053717">
    <property type="entry name" value="MerB_lyase_sf"/>
</dbReference>
<dbReference type="Proteomes" id="UP000318416">
    <property type="component" value="Unassembled WGS sequence"/>
</dbReference>
<evidence type="ECO:0000313" key="3">
    <source>
        <dbReference type="Proteomes" id="UP000318416"/>
    </source>
</evidence>
<dbReference type="GO" id="GO:0018836">
    <property type="term" value="F:alkylmercury lyase activity"/>
    <property type="evidence" value="ECO:0007669"/>
    <property type="project" value="InterPro"/>
</dbReference>
<dbReference type="AlphaFoldDB" id="A0A561F0S3"/>